<protein>
    <recommendedName>
        <fullName evidence="6">Epidermal patterning factor-like protein</fullName>
    </recommendedName>
</protein>
<evidence type="ECO:0000313" key="7">
    <source>
        <dbReference type="EMBL" id="OAY70149.1"/>
    </source>
</evidence>
<evidence type="ECO:0000256" key="5">
    <source>
        <dbReference type="ARBA" id="ARBA00023157"/>
    </source>
</evidence>
<organism evidence="7 8">
    <name type="scientific">Ananas comosus</name>
    <name type="common">Pineapple</name>
    <name type="synonym">Ananas ananas</name>
    <dbReference type="NCBI Taxonomy" id="4615"/>
    <lineage>
        <taxon>Eukaryota</taxon>
        <taxon>Viridiplantae</taxon>
        <taxon>Streptophyta</taxon>
        <taxon>Embryophyta</taxon>
        <taxon>Tracheophyta</taxon>
        <taxon>Spermatophyta</taxon>
        <taxon>Magnoliopsida</taxon>
        <taxon>Liliopsida</taxon>
        <taxon>Poales</taxon>
        <taxon>Bromeliaceae</taxon>
        <taxon>Bromelioideae</taxon>
        <taxon>Ananas</taxon>
    </lineage>
</organism>
<comment type="similarity">
    <text evidence="2 6">Belongs to the plant cysteine rich small secretory peptide family. Epidermal patterning factor subfamily.</text>
</comment>
<dbReference type="Proteomes" id="UP000092600">
    <property type="component" value="Unassembled WGS sequence"/>
</dbReference>
<evidence type="ECO:0000313" key="8">
    <source>
        <dbReference type="Proteomes" id="UP000092600"/>
    </source>
</evidence>
<dbReference type="STRING" id="4615.A0A199UZD0"/>
<comment type="subcellular location">
    <subcellularLocation>
        <location evidence="1 6">Secreted</location>
    </subcellularLocation>
</comment>
<evidence type="ECO:0000256" key="6">
    <source>
        <dbReference type="RuleBase" id="RU367102"/>
    </source>
</evidence>
<dbReference type="GO" id="GO:0010052">
    <property type="term" value="P:guard cell differentiation"/>
    <property type="evidence" value="ECO:0007669"/>
    <property type="project" value="UniProtKB-UniRule"/>
</dbReference>
<dbReference type="PANTHER" id="PTHR33109:SF7">
    <property type="entry name" value="EPIDERMAL PATTERNING FACTOR-LIKE PROTEIN 2"/>
    <property type="match status" value="1"/>
</dbReference>
<evidence type="ECO:0000256" key="4">
    <source>
        <dbReference type="ARBA" id="ARBA00022729"/>
    </source>
</evidence>
<proteinExistence type="inferred from homology"/>
<evidence type="ECO:0000256" key="3">
    <source>
        <dbReference type="ARBA" id="ARBA00022525"/>
    </source>
</evidence>
<keyword evidence="5" id="KW-1015">Disulfide bond</keyword>
<sequence>MPVRLVAATKYFPFNGSTLPSPIESCRTILQPLPDQLLRPSSKLGFTIMFSSPSPIIVLWEWICVFGVKGNGGEEKTGSLRALIGSRPPRCEGRCMSCGRCEAVQMPVIPQEKRADGKDDFYKVVSFKDDGSNYKPLGWKCKCGDIIFNP</sequence>
<keyword evidence="6" id="KW-0217">Developmental protein</keyword>
<evidence type="ECO:0000256" key="1">
    <source>
        <dbReference type="ARBA" id="ARBA00004613"/>
    </source>
</evidence>
<comment type="caution">
    <text evidence="7">The sequence shown here is derived from an EMBL/GenBank/DDBJ whole genome shotgun (WGS) entry which is preliminary data.</text>
</comment>
<dbReference type="Pfam" id="PF17181">
    <property type="entry name" value="EPF"/>
    <property type="match status" value="1"/>
</dbReference>
<dbReference type="InterPro" id="IPR039455">
    <property type="entry name" value="EPFL"/>
</dbReference>
<accession>A0A199UZD0</accession>
<keyword evidence="3 6" id="KW-0964">Secreted</keyword>
<reference evidence="7 8" key="1">
    <citation type="journal article" date="2016" name="DNA Res.">
        <title>The draft genome of MD-2 pineapple using hybrid error correction of long reads.</title>
        <authorList>
            <person name="Redwan R.M."/>
            <person name="Saidin A."/>
            <person name="Kumar S.V."/>
        </authorList>
    </citation>
    <scope>NUCLEOTIDE SEQUENCE [LARGE SCALE GENOMIC DNA]</scope>
    <source>
        <strain evidence="8">cv. MD2</strain>
        <tissue evidence="7">Leaf</tissue>
    </source>
</reference>
<name>A0A199UZD0_ANACO</name>
<dbReference type="PANTHER" id="PTHR33109">
    <property type="entry name" value="EPIDERMAL PATTERNING FACTOR-LIKE PROTEIN 4"/>
    <property type="match status" value="1"/>
</dbReference>
<comment type="function">
    <text evidence="6">Controls stomatal patterning.</text>
</comment>
<gene>
    <name evidence="7" type="ORF">ACMD2_16826</name>
</gene>
<evidence type="ECO:0000256" key="2">
    <source>
        <dbReference type="ARBA" id="ARBA00008127"/>
    </source>
</evidence>
<dbReference type="EMBL" id="LSRQ01004043">
    <property type="protein sequence ID" value="OAY70149.1"/>
    <property type="molecule type" value="Genomic_DNA"/>
</dbReference>
<dbReference type="AlphaFoldDB" id="A0A199UZD0"/>
<keyword evidence="4" id="KW-0732">Signal</keyword>
<dbReference type="GO" id="GO:0005576">
    <property type="term" value="C:extracellular region"/>
    <property type="evidence" value="ECO:0007669"/>
    <property type="project" value="UniProtKB-SubCell"/>
</dbReference>